<evidence type="ECO:0000313" key="3">
    <source>
        <dbReference type="EMBL" id="QBR03257.1"/>
    </source>
</evidence>
<dbReference type="Proteomes" id="UP000295727">
    <property type="component" value="Chromosome 4"/>
</dbReference>
<dbReference type="GO" id="GO:0017001">
    <property type="term" value="P:antibiotic catabolic process"/>
    <property type="evidence" value="ECO:0007669"/>
    <property type="project" value="UniProtKB-ARBA"/>
</dbReference>
<dbReference type="RefSeq" id="WP_134758754.1">
    <property type="nucleotide sequence ID" value="NZ_CP038151.1"/>
</dbReference>
<keyword evidence="4" id="KW-1185">Reference proteome</keyword>
<dbReference type="PANTHER" id="PTHR42951:SF4">
    <property type="entry name" value="ACYL-COENZYME A THIOESTERASE MBLAC2"/>
    <property type="match status" value="1"/>
</dbReference>
<evidence type="ECO:0000259" key="2">
    <source>
        <dbReference type="SMART" id="SM00849"/>
    </source>
</evidence>
<dbReference type="KEGG" id="ppai:E1956_39600"/>
<sequence length="277" mass="31613">MNPATHLDTMRRQWQSETDYPVAEAWYQRLDSHNGITRIWEPHVHPLEQANFWHIRGSERDLLIDSGMGIVPLRESFPDLFDGKEIIAVATHTHIDHIGAIHEFEHRWVHAAEARQMEHPSGVVTLICSDIHPALSQIFVEAGYPPFDELLVDAFPHANFNPFDYRLRGAVPTRLLADKDVIDLGDKRFEILHLPGHSPGSICVWEEATGVLFTGDLIYDGPLVYEGPGMDLDIYAQSLRKLKELPVSVVHAGHDPSFDRARLLQIIDDYLSRWNLR</sequence>
<dbReference type="Pfam" id="PF00753">
    <property type="entry name" value="Lactamase_B"/>
    <property type="match status" value="1"/>
</dbReference>
<dbReference type="OrthoDB" id="5443440at2"/>
<accession>A0A4P7D6Y9</accession>
<dbReference type="SUPFAM" id="SSF56281">
    <property type="entry name" value="Metallo-hydrolase/oxidoreductase"/>
    <property type="match status" value="1"/>
</dbReference>
<dbReference type="SMART" id="SM00849">
    <property type="entry name" value="Lactamase_B"/>
    <property type="match status" value="1"/>
</dbReference>
<dbReference type="PANTHER" id="PTHR42951">
    <property type="entry name" value="METALLO-BETA-LACTAMASE DOMAIN-CONTAINING"/>
    <property type="match status" value="1"/>
</dbReference>
<protein>
    <submittedName>
        <fullName evidence="3">MBL fold metallo-hydrolase</fullName>
    </submittedName>
</protein>
<dbReference type="GO" id="GO:0016787">
    <property type="term" value="F:hydrolase activity"/>
    <property type="evidence" value="ECO:0007669"/>
    <property type="project" value="UniProtKB-KW"/>
</dbReference>
<dbReference type="InterPro" id="IPR050855">
    <property type="entry name" value="NDM-1-like"/>
</dbReference>
<dbReference type="Gene3D" id="3.60.15.10">
    <property type="entry name" value="Ribonuclease Z/Hydroxyacylglutathione hydrolase-like"/>
    <property type="match status" value="1"/>
</dbReference>
<evidence type="ECO:0000256" key="1">
    <source>
        <dbReference type="ARBA" id="ARBA00005250"/>
    </source>
</evidence>
<organism evidence="3 4">
    <name type="scientific">Paraburkholderia pallida</name>
    <dbReference type="NCBI Taxonomy" id="2547399"/>
    <lineage>
        <taxon>Bacteria</taxon>
        <taxon>Pseudomonadati</taxon>
        <taxon>Pseudomonadota</taxon>
        <taxon>Betaproteobacteria</taxon>
        <taxon>Burkholderiales</taxon>
        <taxon>Burkholderiaceae</taxon>
        <taxon>Paraburkholderia</taxon>
    </lineage>
</organism>
<reference evidence="3 4" key="1">
    <citation type="submission" date="2019-03" db="EMBL/GenBank/DDBJ databases">
        <title>Paraburkholderia sp. 7MH5, isolated from subtropical forest soil.</title>
        <authorList>
            <person name="Gao Z.-H."/>
            <person name="Qiu L.-H."/>
        </authorList>
    </citation>
    <scope>NUCLEOTIDE SEQUENCE [LARGE SCALE GENOMIC DNA]</scope>
    <source>
        <strain evidence="3 4">7MH5</strain>
    </source>
</reference>
<dbReference type="InterPro" id="IPR001279">
    <property type="entry name" value="Metallo-B-lactamas"/>
</dbReference>
<comment type="similarity">
    <text evidence="1">Belongs to the metallo-beta-lactamase superfamily. Class-B beta-lactamase family.</text>
</comment>
<dbReference type="EMBL" id="CP038151">
    <property type="protein sequence ID" value="QBR03257.1"/>
    <property type="molecule type" value="Genomic_DNA"/>
</dbReference>
<dbReference type="InterPro" id="IPR036866">
    <property type="entry name" value="RibonucZ/Hydroxyglut_hydro"/>
</dbReference>
<dbReference type="AlphaFoldDB" id="A0A4P7D6Y9"/>
<feature type="domain" description="Metallo-beta-lactamase" evidence="2">
    <location>
        <begin position="49"/>
        <end position="254"/>
    </location>
</feature>
<proteinExistence type="inferred from homology"/>
<name>A0A4P7D6Y9_9BURK</name>
<evidence type="ECO:0000313" key="4">
    <source>
        <dbReference type="Proteomes" id="UP000295727"/>
    </source>
</evidence>
<keyword evidence="3" id="KW-0378">Hydrolase</keyword>
<gene>
    <name evidence="3" type="ORF">E1956_39600</name>
</gene>